<dbReference type="Gene3D" id="3.30.470.20">
    <property type="entry name" value="ATP-grasp fold, B domain"/>
    <property type="match status" value="1"/>
</dbReference>
<dbReference type="InterPro" id="IPR016102">
    <property type="entry name" value="Succinyl-CoA_synth-like"/>
</dbReference>
<gene>
    <name evidence="2" type="ORF">I7412_34080</name>
</gene>
<dbReference type="InterPro" id="IPR013815">
    <property type="entry name" value="ATP_grasp_subdomain_1"/>
</dbReference>
<evidence type="ECO:0000313" key="2">
    <source>
        <dbReference type="EMBL" id="MBL7632096.1"/>
    </source>
</evidence>
<evidence type="ECO:0000259" key="1">
    <source>
        <dbReference type="SMART" id="SM00881"/>
    </source>
</evidence>
<comment type="caution">
    <text evidence="2">The sequence shown here is derived from an EMBL/GenBank/DDBJ whole genome shotgun (WGS) entry which is preliminary data.</text>
</comment>
<dbReference type="Proteomes" id="UP000604475">
    <property type="component" value="Unassembled WGS sequence"/>
</dbReference>
<keyword evidence="3" id="KW-1185">Reference proteome</keyword>
<dbReference type="Pfam" id="PF13549">
    <property type="entry name" value="ATP-grasp_5"/>
    <property type="match status" value="1"/>
</dbReference>
<dbReference type="SMART" id="SM00881">
    <property type="entry name" value="CoA_binding"/>
    <property type="match status" value="1"/>
</dbReference>
<dbReference type="InterPro" id="IPR003781">
    <property type="entry name" value="CoA-bd"/>
</dbReference>
<dbReference type="InterPro" id="IPR032875">
    <property type="entry name" value="Succ_CoA_lig_flav_dom"/>
</dbReference>
<reference evidence="2" key="1">
    <citation type="submission" date="2020-12" db="EMBL/GenBank/DDBJ databases">
        <title>Genomic characterization of non-nitrogen-fixing Frankia strains.</title>
        <authorList>
            <person name="Carlos-Shanley C."/>
            <person name="Guerra T."/>
            <person name="Hahn D."/>
        </authorList>
    </citation>
    <scope>NUCLEOTIDE SEQUENCE</scope>
    <source>
        <strain evidence="2">CN6</strain>
    </source>
</reference>
<evidence type="ECO:0000313" key="3">
    <source>
        <dbReference type="Proteomes" id="UP000604475"/>
    </source>
</evidence>
<dbReference type="Gene3D" id="3.30.1490.20">
    <property type="entry name" value="ATP-grasp fold, A domain"/>
    <property type="match status" value="1"/>
</dbReference>
<sequence>MTGQTSRQQVLETLLRPRAVAIVGAGDQPTTFNGAPIHNLQSFGYSGQIYPVNPGRAEVQGIACHRSVLDIPGPVDTAVVTVPARLALPVLEECVEKGIPSVTLVSSGFGEGAAGEQGQARAADLEALIGRSGLRVLGPNTAGLLNLFDSYVPRAAHNHHGPGEVRLGPVALVSQSGACGNTLFNRAQANGVGVGISVATGDQVDVDVWDLIEYFLSDFRISVIMAVIESFGSVAKARAVAAAALALGKPIVLLKVGQSTVGRAVVQAHSGAIAGDAAAQASVLRDHGVITVQDLDELWEVARLVEVWGRPPAEPLRLGVVSVSGGEAALIADQCARADIALPPATDAFAAFVDETFEYAKGANPFDPTGEVVSRPTRLREGIAAFASKNDFSHVLVASPVFGPELAERYYAELPGALANLDAKAALSAWPAGQFTRTQVALLSATGHPVFPNSVRAVHAMSLYQAYGLRAPELLASLARRRRPPEGATSAEFEPLSYAAARELLGKLGLPFVEARACASAQEAAATVQSLGGRVALKANVPSAVHKADHGLIEFHSGGDPAVVLAAYERIVRAGREWDVSSVVVEGFAFGQIQLILGAHRDAEFGPLVLFGSGGGAVEYLDDVALGLADLTDTEAARRLVTGTRIGGYLQVKAPQIVADLARALESIAQFMVSSPGCQSIDVNPCIVDMTTRTWSCADARVV</sequence>
<accession>A0A937RUF1</accession>
<dbReference type="AlphaFoldDB" id="A0A937RUF1"/>
<dbReference type="InterPro" id="IPR036291">
    <property type="entry name" value="NAD(P)-bd_dom_sf"/>
</dbReference>
<name>A0A937RUF1_9ACTN</name>
<dbReference type="SUPFAM" id="SSF52210">
    <property type="entry name" value="Succinyl-CoA synthetase domains"/>
    <property type="match status" value="2"/>
</dbReference>
<keyword evidence="2" id="KW-0436">Ligase</keyword>
<dbReference type="SUPFAM" id="SSF56059">
    <property type="entry name" value="Glutathione synthetase ATP-binding domain-like"/>
    <property type="match status" value="1"/>
</dbReference>
<dbReference type="EMBL" id="JAEACQ010000295">
    <property type="protein sequence ID" value="MBL7632096.1"/>
    <property type="molecule type" value="Genomic_DNA"/>
</dbReference>
<dbReference type="SUPFAM" id="SSF51735">
    <property type="entry name" value="NAD(P)-binding Rossmann-fold domains"/>
    <property type="match status" value="1"/>
</dbReference>
<proteinExistence type="predicted"/>
<protein>
    <submittedName>
        <fullName evidence="2">Acetate--CoA ligase family protein</fullName>
    </submittedName>
</protein>
<organism evidence="2 3">
    <name type="scientific">Frankia nepalensis</name>
    <dbReference type="NCBI Taxonomy" id="1836974"/>
    <lineage>
        <taxon>Bacteria</taxon>
        <taxon>Bacillati</taxon>
        <taxon>Actinomycetota</taxon>
        <taxon>Actinomycetes</taxon>
        <taxon>Frankiales</taxon>
        <taxon>Frankiaceae</taxon>
        <taxon>Frankia</taxon>
    </lineage>
</organism>
<dbReference type="Gene3D" id="3.40.50.720">
    <property type="entry name" value="NAD(P)-binding Rossmann-like Domain"/>
    <property type="match status" value="1"/>
</dbReference>
<dbReference type="PANTHER" id="PTHR42793:SF1">
    <property type="entry name" value="PEPTIDYL-LYSINE N-ACETYLTRANSFERASE PATZ"/>
    <property type="match status" value="1"/>
</dbReference>
<dbReference type="Pfam" id="PF13607">
    <property type="entry name" value="Succ_CoA_lig"/>
    <property type="match status" value="1"/>
</dbReference>
<dbReference type="Pfam" id="PF13380">
    <property type="entry name" value="CoA_binding_2"/>
    <property type="match status" value="1"/>
</dbReference>
<feature type="domain" description="CoA-binding" evidence="1">
    <location>
        <begin position="14"/>
        <end position="109"/>
    </location>
</feature>
<dbReference type="RefSeq" id="WP_203002623.1">
    <property type="nucleotide sequence ID" value="NZ_JADWYU010000150.1"/>
</dbReference>
<dbReference type="GO" id="GO:0005524">
    <property type="term" value="F:ATP binding"/>
    <property type="evidence" value="ECO:0007669"/>
    <property type="project" value="InterPro"/>
</dbReference>
<dbReference type="PANTHER" id="PTHR42793">
    <property type="entry name" value="COA BINDING DOMAIN CONTAINING PROTEIN"/>
    <property type="match status" value="1"/>
</dbReference>
<dbReference type="GO" id="GO:0016874">
    <property type="term" value="F:ligase activity"/>
    <property type="evidence" value="ECO:0007669"/>
    <property type="project" value="UniProtKB-KW"/>
</dbReference>
<dbReference type="Gene3D" id="3.40.50.261">
    <property type="entry name" value="Succinyl-CoA synthetase domains"/>
    <property type="match status" value="2"/>
</dbReference>